<keyword evidence="1" id="KW-1185">Reference proteome</keyword>
<sequence length="69" mass="7663">MKNSEIKVSTGQPTPNIENLEIVTHFALTNGAFRRTKWGTGRNSYDNTTNGRRSLNVGYTKLNAAFACK</sequence>
<evidence type="ECO:0000313" key="2">
    <source>
        <dbReference type="WBParaSite" id="nRc.2.0.1.t39103-RA"/>
    </source>
</evidence>
<proteinExistence type="predicted"/>
<evidence type="ECO:0000313" key="1">
    <source>
        <dbReference type="Proteomes" id="UP000887565"/>
    </source>
</evidence>
<dbReference type="WBParaSite" id="nRc.2.0.1.t39103-RA">
    <property type="protein sequence ID" value="nRc.2.0.1.t39103-RA"/>
    <property type="gene ID" value="nRc.2.0.1.g39103"/>
</dbReference>
<dbReference type="Proteomes" id="UP000887565">
    <property type="component" value="Unplaced"/>
</dbReference>
<organism evidence="1 2">
    <name type="scientific">Romanomermis culicivorax</name>
    <name type="common">Nematode worm</name>
    <dbReference type="NCBI Taxonomy" id="13658"/>
    <lineage>
        <taxon>Eukaryota</taxon>
        <taxon>Metazoa</taxon>
        <taxon>Ecdysozoa</taxon>
        <taxon>Nematoda</taxon>
        <taxon>Enoplea</taxon>
        <taxon>Dorylaimia</taxon>
        <taxon>Mermithida</taxon>
        <taxon>Mermithoidea</taxon>
        <taxon>Mermithidae</taxon>
        <taxon>Romanomermis</taxon>
    </lineage>
</organism>
<name>A0A915KM41_ROMCU</name>
<dbReference type="AlphaFoldDB" id="A0A915KM41"/>
<accession>A0A915KM41</accession>
<protein>
    <submittedName>
        <fullName evidence="2">Uncharacterized protein</fullName>
    </submittedName>
</protein>
<reference evidence="2" key="1">
    <citation type="submission" date="2022-11" db="UniProtKB">
        <authorList>
            <consortium name="WormBaseParasite"/>
        </authorList>
    </citation>
    <scope>IDENTIFICATION</scope>
</reference>